<keyword evidence="3" id="KW-1185">Reference proteome</keyword>
<accession>A0A8S4N578</accession>
<proteinExistence type="predicted"/>
<dbReference type="EMBL" id="CAIIXF020000001">
    <property type="protein sequence ID" value="CAH1775964.1"/>
    <property type="molecule type" value="Genomic_DNA"/>
</dbReference>
<dbReference type="Proteomes" id="UP000749559">
    <property type="component" value="Unassembled WGS sequence"/>
</dbReference>
<sequence length="151" mass="16479">MIGVTKLCLVALTTVLIFTEINGSLEIIQDCPEGGTKGSFSYSLTNNLNREIRVVIHENVNNIENKQVLLNSTKEITMEARATVTGKTTNFENPGPGMLTFYYRVSVSGDIQYVGHSPCVLKPTDQPRDGGSLIQGSLLLLLVSLLTFMIS</sequence>
<protein>
    <submittedName>
        <fullName evidence="2">Uncharacterized protein</fullName>
    </submittedName>
</protein>
<feature type="signal peptide" evidence="1">
    <location>
        <begin position="1"/>
        <end position="23"/>
    </location>
</feature>
<gene>
    <name evidence="2" type="ORF">OFUS_LOCUS3197</name>
</gene>
<name>A0A8S4N578_OWEFU</name>
<keyword evidence="1" id="KW-0732">Signal</keyword>
<dbReference type="AlphaFoldDB" id="A0A8S4N578"/>
<organism evidence="2 3">
    <name type="scientific">Owenia fusiformis</name>
    <name type="common">Polychaete worm</name>
    <dbReference type="NCBI Taxonomy" id="6347"/>
    <lineage>
        <taxon>Eukaryota</taxon>
        <taxon>Metazoa</taxon>
        <taxon>Spiralia</taxon>
        <taxon>Lophotrochozoa</taxon>
        <taxon>Annelida</taxon>
        <taxon>Polychaeta</taxon>
        <taxon>Sedentaria</taxon>
        <taxon>Canalipalpata</taxon>
        <taxon>Sabellida</taxon>
        <taxon>Oweniida</taxon>
        <taxon>Oweniidae</taxon>
        <taxon>Owenia</taxon>
    </lineage>
</organism>
<reference evidence="2" key="1">
    <citation type="submission" date="2022-03" db="EMBL/GenBank/DDBJ databases">
        <authorList>
            <person name="Martin C."/>
        </authorList>
    </citation>
    <scope>NUCLEOTIDE SEQUENCE</scope>
</reference>
<evidence type="ECO:0000313" key="3">
    <source>
        <dbReference type="Proteomes" id="UP000749559"/>
    </source>
</evidence>
<evidence type="ECO:0000256" key="1">
    <source>
        <dbReference type="SAM" id="SignalP"/>
    </source>
</evidence>
<evidence type="ECO:0000313" key="2">
    <source>
        <dbReference type="EMBL" id="CAH1775964.1"/>
    </source>
</evidence>
<feature type="chain" id="PRO_5035918975" evidence="1">
    <location>
        <begin position="24"/>
        <end position="151"/>
    </location>
</feature>
<comment type="caution">
    <text evidence="2">The sequence shown here is derived from an EMBL/GenBank/DDBJ whole genome shotgun (WGS) entry which is preliminary data.</text>
</comment>